<dbReference type="OrthoDB" id="18959at2"/>
<proteinExistence type="predicted"/>
<dbReference type="Proteomes" id="UP000002193">
    <property type="component" value="Chromosome"/>
</dbReference>
<dbReference type="RefSeq" id="WP_011006482.1">
    <property type="nucleotide sequence ID" value="NC_003361.3"/>
</dbReference>
<dbReference type="KEGG" id="cca:CCA_00523"/>
<dbReference type="STRING" id="227941.CCA_00523"/>
<dbReference type="HOGENOM" id="CLU_091990_0_0_0"/>
<name>Q823A3_CHLCV</name>
<keyword evidence="2" id="KW-1185">Reference proteome</keyword>
<gene>
    <name evidence="1" type="ordered locus">CCA_00523</name>
</gene>
<accession>Q823A3</accession>
<reference evidence="1 2" key="1">
    <citation type="journal article" date="2003" name="Nucleic Acids Res.">
        <title>Genome sequence of Chlamydophila caviae (Chlamydia psittaci GPIC): examining the role of niche-specific genes in the evolution of the Chlamydiaceae.</title>
        <authorList>
            <person name="Read T.D."/>
            <person name="Myers G.S.A."/>
            <person name="Brunham R.C."/>
            <person name="Nelson W.C."/>
            <person name="Paulsen I.T."/>
            <person name="Heidelberg J.F."/>
            <person name="Holtzapple E.K."/>
            <person name="Khouri H.M."/>
            <person name="Federova N.B."/>
            <person name="Carty H.A."/>
            <person name="Umayam L.A."/>
            <person name="Haft D.H."/>
            <person name="Peterson J.D."/>
            <person name="Beanan M.J."/>
            <person name="White O."/>
            <person name="Salzberg S.L."/>
            <person name="Hsia R.-C."/>
            <person name="McClarty G."/>
            <person name="Rank R.G."/>
            <person name="Bavoil P.M."/>
            <person name="Fraser C.M."/>
        </authorList>
    </citation>
    <scope>NUCLEOTIDE SEQUENCE [LARGE SCALE GENOMIC DNA]</scope>
    <source>
        <strain evidence="2">ATCC VR-813 / DSM 19441 / 03DC25 / GPIC</strain>
    </source>
</reference>
<evidence type="ECO:0000313" key="1">
    <source>
        <dbReference type="EMBL" id="AAP05266.1"/>
    </source>
</evidence>
<evidence type="ECO:0000313" key="2">
    <source>
        <dbReference type="Proteomes" id="UP000002193"/>
    </source>
</evidence>
<dbReference type="EMBL" id="AE015925">
    <property type="protein sequence ID" value="AAP05266.1"/>
    <property type="molecule type" value="Genomic_DNA"/>
</dbReference>
<sequence>MSTSNSNNNNNDCYFSVDSIFEEDVVAGNVQTNDTKANSIVSTNSFSVTTPGNASFKGAINASGLTSANALKIENTQSTASIDLHGNRLSNVARPTHDSSPVPANYVRSPEYFFCSLNQYGRIYINSSTPIPIIGPDRIVYQSHSIFSHIRFVDYVKHSVKSVTYPGTQWVQLLSKGIYMIDFGINKRWGWDNGWGSDVALEDADGTIYSNNTIYSGGGYADQAALSTAVNIKNPPADPNSAILNQSNLSKSLFSARLAGNGAALSGFYFGIIFYPEDNG</sequence>
<dbReference type="AlphaFoldDB" id="Q823A3"/>
<organism evidence="1 2">
    <name type="scientific">Chlamydia caviae (strain ATCC VR-813 / DSM 19441 / 03DC25 / GPIC)</name>
    <name type="common">Chlamydophila caviae</name>
    <dbReference type="NCBI Taxonomy" id="227941"/>
    <lineage>
        <taxon>Bacteria</taxon>
        <taxon>Pseudomonadati</taxon>
        <taxon>Chlamydiota</taxon>
        <taxon>Chlamydiia</taxon>
        <taxon>Chlamydiales</taxon>
        <taxon>Chlamydiaceae</taxon>
        <taxon>Chlamydia/Chlamydophila group</taxon>
        <taxon>Chlamydia</taxon>
    </lineage>
</organism>
<protein>
    <submittedName>
        <fullName evidence="1">Uncharacterized protein</fullName>
    </submittedName>
</protein>